<name>A0A4Y7L5N1_PAPSO</name>
<feature type="compositionally biased region" description="Basic and acidic residues" evidence="1">
    <location>
        <begin position="116"/>
        <end position="170"/>
    </location>
</feature>
<dbReference type="EMBL" id="CM010724">
    <property type="protein sequence ID" value="RZC80496.1"/>
    <property type="molecule type" value="Genomic_DNA"/>
</dbReference>
<evidence type="ECO:0000313" key="2">
    <source>
        <dbReference type="EMBL" id="RZC80496.1"/>
    </source>
</evidence>
<dbReference type="InterPro" id="IPR036869">
    <property type="entry name" value="J_dom_sf"/>
</dbReference>
<dbReference type="AlphaFoldDB" id="A0A4Y7L5N1"/>
<evidence type="ECO:0000313" key="3">
    <source>
        <dbReference type="Proteomes" id="UP000316621"/>
    </source>
</evidence>
<accession>A0A4Y7L5N1</accession>
<proteinExistence type="predicted"/>
<sequence length="268" mass="32410">MSQVQKLNERIRQLQAEVDDQKQKTSIINVKLREIQKCLSEDPKEFEIVLKILEDILEPDKGKTRIEQENEDSDPHREQEHHIHKPENNLKDKQNSESGSHSEHDPILSQPTQQSKETHMSLENKQKEEEEQKKREMLEKERKEEDARKNRELLEQHKREEEEKQRSLEIQQREQEEREAYRQQVWNRYDIKKLVKLNSFTTIYRGLGVNVPPWLNIEQVRKLYKTISLEWHPDKTFNLPVREQDETAVKLRVLNRVKYRLYDPDILP</sequence>
<dbReference type="SUPFAM" id="SSF46565">
    <property type="entry name" value="Chaperone J-domain"/>
    <property type="match status" value="1"/>
</dbReference>
<keyword evidence="3" id="KW-1185">Reference proteome</keyword>
<protein>
    <recommendedName>
        <fullName evidence="4">J domain-containing protein</fullName>
    </recommendedName>
</protein>
<organism evidence="2 3">
    <name type="scientific">Papaver somniferum</name>
    <name type="common">Opium poppy</name>
    <dbReference type="NCBI Taxonomy" id="3469"/>
    <lineage>
        <taxon>Eukaryota</taxon>
        <taxon>Viridiplantae</taxon>
        <taxon>Streptophyta</taxon>
        <taxon>Embryophyta</taxon>
        <taxon>Tracheophyta</taxon>
        <taxon>Spermatophyta</taxon>
        <taxon>Magnoliopsida</taxon>
        <taxon>Ranunculales</taxon>
        <taxon>Papaveraceae</taxon>
        <taxon>Papaveroideae</taxon>
        <taxon>Papaver</taxon>
    </lineage>
</organism>
<evidence type="ECO:0008006" key="4">
    <source>
        <dbReference type="Google" id="ProtNLM"/>
    </source>
</evidence>
<dbReference type="Gramene" id="RZC80496">
    <property type="protein sequence ID" value="RZC80496"/>
    <property type="gene ID" value="C5167_043073"/>
</dbReference>
<gene>
    <name evidence="2" type="ORF">C5167_043073</name>
</gene>
<evidence type="ECO:0000256" key="1">
    <source>
        <dbReference type="SAM" id="MobiDB-lite"/>
    </source>
</evidence>
<feature type="region of interest" description="Disordered" evidence="1">
    <location>
        <begin position="57"/>
        <end position="170"/>
    </location>
</feature>
<reference evidence="2 3" key="1">
    <citation type="journal article" date="2018" name="Science">
        <title>The opium poppy genome and morphinan production.</title>
        <authorList>
            <person name="Guo L."/>
            <person name="Winzer T."/>
            <person name="Yang X."/>
            <person name="Li Y."/>
            <person name="Ning Z."/>
            <person name="He Z."/>
            <person name="Teodor R."/>
            <person name="Lu Y."/>
            <person name="Bowser T.A."/>
            <person name="Graham I.A."/>
            <person name="Ye K."/>
        </authorList>
    </citation>
    <scope>NUCLEOTIDE SEQUENCE [LARGE SCALE GENOMIC DNA]</scope>
    <source>
        <strain evidence="3">cv. HN1</strain>
        <tissue evidence="2">Leaves</tissue>
    </source>
</reference>
<dbReference type="Proteomes" id="UP000316621">
    <property type="component" value="Chromosome 10"/>
</dbReference>
<feature type="compositionally biased region" description="Basic and acidic residues" evidence="1">
    <location>
        <begin position="57"/>
        <end position="106"/>
    </location>
</feature>